<dbReference type="OrthoDB" id="9797178at2"/>
<protein>
    <submittedName>
        <fullName evidence="2">Putative acetyltransferase</fullName>
    </submittedName>
</protein>
<reference evidence="3" key="1">
    <citation type="submission" date="2017-01" db="EMBL/GenBank/DDBJ databases">
        <authorList>
            <person name="Varghese N."/>
            <person name="Submissions S."/>
        </authorList>
    </citation>
    <scope>NUCLEOTIDE SEQUENCE [LARGE SCALE GENOMIC DNA]</scope>
    <source>
        <strain evidence="3">DSM 29430</strain>
    </source>
</reference>
<dbReference type="Gene3D" id="3.40.630.30">
    <property type="match status" value="1"/>
</dbReference>
<keyword evidence="3" id="KW-1185">Reference proteome</keyword>
<name>A0A1N7KZD8_9RHOB</name>
<dbReference type="Proteomes" id="UP000186684">
    <property type="component" value="Unassembled WGS sequence"/>
</dbReference>
<dbReference type="InterPro" id="IPR000182">
    <property type="entry name" value="GNAT_dom"/>
</dbReference>
<evidence type="ECO:0000259" key="1">
    <source>
        <dbReference type="PROSITE" id="PS51186"/>
    </source>
</evidence>
<evidence type="ECO:0000313" key="3">
    <source>
        <dbReference type="Proteomes" id="UP000186684"/>
    </source>
</evidence>
<dbReference type="RefSeq" id="WP_076445529.1">
    <property type="nucleotide sequence ID" value="NZ_FTOQ01000002.1"/>
</dbReference>
<dbReference type="SUPFAM" id="SSF55729">
    <property type="entry name" value="Acyl-CoA N-acyltransferases (Nat)"/>
    <property type="match status" value="1"/>
</dbReference>
<dbReference type="AlphaFoldDB" id="A0A1N7KZD8"/>
<sequence length="157" mass="16058">MADFMREMRAGEEGAVDALLRAAFGGPDEALLVTALRKSGDIAGEQVVAEGGSIVGYLALSAMPAPKGWLCLAPVAVAPDRQGAGIGRRMVRFVAGWAEAAGQTLVVLGDPTFYGRCGFRAATGLTSPFPIDHTLVAGPAKARPGTALVYPKAFGAG</sequence>
<proteinExistence type="predicted"/>
<gene>
    <name evidence="2" type="ORF">SAMN05421759_102216</name>
</gene>
<dbReference type="STRING" id="633194.SAMN05421759_102216"/>
<dbReference type="CDD" id="cd04301">
    <property type="entry name" value="NAT_SF"/>
    <property type="match status" value="1"/>
</dbReference>
<organism evidence="2 3">
    <name type="scientific">Roseivivax lentus</name>
    <dbReference type="NCBI Taxonomy" id="633194"/>
    <lineage>
        <taxon>Bacteria</taxon>
        <taxon>Pseudomonadati</taxon>
        <taxon>Pseudomonadota</taxon>
        <taxon>Alphaproteobacteria</taxon>
        <taxon>Rhodobacterales</taxon>
        <taxon>Roseobacteraceae</taxon>
        <taxon>Roseivivax</taxon>
    </lineage>
</organism>
<accession>A0A1N7KZD8</accession>
<dbReference type="Pfam" id="PF13508">
    <property type="entry name" value="Acetyltransf_7"/>
    <property type="match status" value="1"/>
</dbReference>
<feature type="domain" description="N-acetyltransferase" evidence="1">
    <location>
        <begin position="3"/>
        <end position="141"/>
    </location>
</feature>
<dbReference type="PROSITE" id="PS51186">
    <property type="entry name" value="GNAT"/>
    <property type="match status" value="1"/>
</dbReference>
<dbReference type="GO" id="GO:0016747">
    <property type="term" value="F:acyltransferase activity, transferring groups other than amino-acyl groups"/>
    <property type="evidence" value="ECO:0007669"/>
    <property type="project" value="InterPro"/>
</dbReference>
<keyword evidence="2" id="KW-0808">Transferase</keyword>
<evidence type="ECO:0000313" key="2">
    <source>
        <dbReference type="EMBL" id="SIS66944.1"/>
    </source>
</evidence>
<dbReference type="EMBL" id="FTOQ01000002">
    <property type="protein sequence ID" value="SIS66944.1"/>
    <property type="molecule type" value="Genomic_DNA"/>
</dbReference>
<dbReference type="InterPro" id="IPR016181">
    <property type="entry name" value="Acyl_CoA_acyltransferase"/>
</dbReference>